<comment type="caution">
    <text evidence="1">The sequence shown here is derived from an EMBL/GenBank/DDBJ whole genome shotgun (WGS) entry which is preliminary data.</text>
</comment>
<evidence type="ECO:0000313" key="1">
    <source>
        <dbReference type="EMBL" id="CCO93387.1"/>
    </source>
</evidence>
<evidence type="ECO:0000313" key="2">
    <source>
        <dbReference type="Proteomes" id="UP000013111"/>
    </source>
</evidence>
<dbReference type="EMBL" id="CAPB01000011">
    <property type="protein sequence ID" value="CCO93387.1"/>
    <property type="molecule type" value="Genomic_DNA"/>
</dbReference>
<accession>A0A831A2E2</accession>
<organism evidence="1 2">
    <name type="scientific">Erwinia amylovora NBRC 12687 = CFBP 1232</name>
    <dbReference type="NCBI Taxonomy" id="1219359"/>
    <lineage>
        <taxon>Bacteria</taxon>
        <taxon>Pseudomonadati</taxon>
        <taxon>Pseudomonadota</taxon>
        <taxon>Gammaproteobacteria</taxon>
        <taxon>Enterobacterales</taxon>
        <taxon>Erwiniaceae</taxon>
        <taxon>Erwinia</taxon>
    </lineage>
</organism>
<protein>
    <submittedName>
        <fullName evidence="1">Uncharacterized protein</fullName>
    </submittedName>
</protein>
<dbReference type="Proteomes" id="UP000013111">
    <property type="component" value="Unassembled WGS sequence"/>
</dbReference>
<dbReference type="AlphaFoldDB" id="A0A831A2E2"/>
<reference evidence="1 2" key="1">
    <citation type="submission" date="2012-11" db="EMBL/GenBank/DDBJ databases">
        <authorList>
            <person name="Linke B."/>
        </authorList>
    </citation>
    <scope>NUCLEOTIDE SEQUENCE [LARGE SCALE GENOMIC DNA]</scope>
    <source>
        <strain evidence="2">CFBP 1232</strain>
    </source>
</reference>
<gene>
    <name evidence="1" type="ORF">BN437_1448</name>
</gene>
<name>A0A831A2E2_ERWAM</name>
<sequence>MARVGNILPLLKRGLESILSGCLSQRAVIISFEQISSGWRADRALSSILKSQVQNG</sequence>
<reference evidence="1 2" key="2">
    <citation type="submission" date="2013-04" db="EMBL/GenBank/DDBJ databases">
        <title>Comparative genomics of 12 strains of Erwinia amylovora identifies a pan-genome with a large conserved core and provides insights into host specificity.</title>
        <authorList>
            <person name="Mann R.A."/>
            <person name="Smits T.H.M."/>
            <person name="Buehlmann A."/>
            <person name="Blom J."/>
            <person name="Goesmann A."/>
            <person name="Frey J.E."/>
            <person name="Plummer K.M."/>
            <person name="Beer S.V."/>
            <person name="Luck J."/>
            <person name="Duffy B."/>
            <person name="Rodoni B."/>
        </authorList>
    </citation>
    <scope>NUCLEOTIDE SEQUENCE [LARGE SCALE GENOMIC DNA]</scope>
    <source>
        <strain evidence="2">CFBP 1232</strain>
    </source>
</reference>
<proteinExistence type="predicted"/>